<gene>
    <name evidence="2" type="ORF">UFOPK1722_00234</name>
</gene>
<evidence type="ECO:0000313" key="2">
    <source>
        <dbReference type="EMBL" id="CAB4568675.1"/>
    </source>
</evidence>
<dbReference type="GO" id="GO:0008270">
    <property type="term" value="F:zinc ion binding"/>
    <property type="evidence" value="ECO:0007669"/>
    <property type="project" value="InterPro"/>
</dbReference>
<dbReference type="SMART" id="SM00507">
    <property type="entry name" value="HNHc"/>
    <property type="match status" value="1"/>
</dbReference>
<sequence length="243" mass="26926">MGDTVYVDAHVGTAQGALILEVFERYVEAELRHDLETRDALGLTTISDLPRTAAQRRADALHAIFCSAAVGSSPAPEPVVNILVDADTYEAALVAMHNDERLPSLARRPEDIHRRRCETTSGLVLDPIDVAVASLLGHVRRVVIASDGTVIDLGRKSRLFTGAAREAVWMRRRRCVWPSCTRLHCEVDHRIPWSEGGRTSPDNGDPLCAKHNRWKTRGYRTHMNPRTKAIEVTRPDGTTISPV</sequence>
<dbReference type="InterPro" id="IPR003615">
    <property type="entry name" value="HNH_nuc"/>
</dbReference>
<accession>A0A6J6E0G5</accession>
<dbReference type="EMBL" id="CAEZTS010000011">
    <property type="protein sequence ID" value="CAB4568675.1"/>
    <property type="molecule type" value="Genomic_DNA"/>
</dbReference>
<evidence type="ECO:0000259" key="1">
    <source>
        <dbReference type="SMART" id="SM00507"/>
    </source>
</evidence>
<proteinExistence type="predicted"/>
<dbReference type="GO" id="GO:0004519">
    <property type="term" value="F:endonuclease activity"/>
    <property type="evidence" value="ECO:0007669"/>
    <property type="project" value="InterPro"/>
</dbReference>
<dbReference type="CDD" id="cd00085">
    <property type="entry name" value="HNHc"/>
    <property type="match status" value="1"/>
</dbReference>
<dbReference type="InterPro" id="IPR002711">
    <property type="entry name" value="HNH"/>
</dbReference>
<dbReference type="Gene3D" id="1.10.30.50">
    <property type="match status" value="1"/>
</dbReference>
<feature type="domain" description="HNH nuclease" evidence="1">
    <location>
        <begin position="165"/>
        <end position="213"/>
    </location>
</feature>
<dbReference type="GO" id="GO:0003676">
    <property type="term" value="F:nucleic acid binding"/>
    <property type="evidence" value="ECO:0007669"/>
    <property type="project" value="InterPro"/>
</dbReference>
<dbReference type="Pfam" id="PF01844">
    <property type="entry name" value="HNH"/>
    <property type="match status" value="1"/>
</dbReference>
<organism evidence="2">
    <name type="scientific">freshwater metagenome</name>
    <dbReference type="NCBI Taxonomy" id="449393"/>
    <lineage>
        <taxon>unclassified sequences</taxon>
        <taxon>metagenomes</taxon>
        <taxon>ecological metagenomes</taxon>
    </lineage>
</organism>
<protein>
    <submittedName>
        <fullName evidence="2">Unannotated protein</fullName>
    </submittedName>
</protein>
<name>A0A6J6E0G5_9ZZZZ</name>
<reference evidence="2" key="1">
    <citation type="submission" date="2020-05" db="EMBL/GenBank/DDBJ databases">
        <authorList>
            <person name="Chiriac C."/>
            <person name="Salcher M."/>
            <person name="Ghai R."/>
            <person name="Kavagutti S V."/>
        </authorList>
    </citation>
    <scope>NUCLEOTIDE SEQUENCE</scope>
</reference>
<dbReference type="AlphaFoldDB" id="A0A6J6E0G5"/>